<proteinExistence type="inferred from homology"/>
<dbReference type="GO" id="GO:0005886">
    <property type="term" value="C:plasma membrane"/>
    <property type="evidence" value="ECO:0007669"/>
    <property type="project" value="UniProtKB-SubCell"/>
</dbReference>
<sequence length="158" mass="17565">MNLFGINMLLAFAWVALTGDLSILGLLTGALIGLAAMWLVRPLFPTTGTYFLRLWYAIRLVVMFVYELVVSSFAVVRDVITPGQSSKPALIEVPLNVTTDAQITLLANFISLTPGTLTLDVSEDRSKLYIHAMFGDDPDAIRAQIRDRFEVWVREATE</sequence>
<evidence type="ECO:0000256" key="3">
    <source>
        <dbReference type="ARBA" id="ARBA00022475"/>
    </source>
</evidence>
<dbReference type="Pfam" id="PF01899">
    <property type="entry name" value="MNHE"/>
    <property type="match status" value="1"/>
</dbReference>
<dbReference type="PIRSF" id="PIRSF019239">
    <property type="entry name" value="MrpE"/>
    <property type="match status" value="1"/>
</dbReference>
<dbReference type="PANTHER" id="PTHR34584:SF1">
    <property type="entry name" value="NA(+)_H(+) ANTIPORTER SUBUNIT E1"/>
    <property type="match status" value="1"/>
</dbReference>
<evidence type="ECO:0000256" key="7">
    <source>
        <dbReference type="SAM" id="Phobius"/>
    </source>
</evidence>
<evidence type="ECO:0000256" key="2">
    <source>
        <dbReference type="ARBA" id="ARBA00006228"/>
    </source>
</evidence>
<dbReference type="GO" id="GO:0008324">
    <property type="term" value="F:monoatomic cation transmembrane transporter activity"/>
    <property type="evidence" value="ECO:0007669"/>
    <property type="project" value="InterPro"/>
</dbReference>
<evidence type="ECO:0000256" key="6">
    <source>
        <dbReference type="ARBA" id="ARBA00023136"/>
    </source>
</evidence>
<name>A0A1G5BRS1_9RHOB</name>
<protein>
    <submittedName>
        <fullName evidence="8">Multicomponent Na+:H+ antiporter subunit E</fullName>
    </submittedName>
</protein>
<dbReference type="AlphaFoldDB" id="A0A1G5BRS1"/>
<dbReference type="OrthoDB" id="9807187at2"/>
<keyword evidence="6 7" id="KW-0472">Membrane</keyword>
<dbReference type="RefSeq" id="WP_090739691.1">
    <property type="nucleotide sequence ID" value="NZ_FMVT01000001.1"/>
</dbReference>
<keyword evidence="4 7" id="KW-0812">Transmembrane</keyword>
<feature type="transmembrane region" description="Helical" evidence="7">
    <location>
        <begin position="54"/>
        <end position="76"/>
    </location>
</feature>
<evidence type="ECO:0000256" key="1">
    <source>
        <dbReference type="ARBA" id="ARBA00004651"/>
    </source>
</evidence>
<organism evidence="8 9">
    <name type="scientific">Paracoccus tibetensis</name>
    <dbReference type="NCBI Taxonomy" id="336292"/>
    <lineage>
        <taxon>Bacteria</taxon>
        <taxon>Pseudomonadati</taxon>
        <taxon>Pseudomonadota</taxon>
        <taxon>Alphaproteobacteria</taxon>
        <taxon>Rhodobacterales</taxon>
        <taxon>Paracoccaceae</taxon>
        <taxon>Paracoccus</taxon>
    </lineage>
</organism>
<gene>
    <name evidence="8" type="ORF">SAMN05660710_00249</name>
</gene>
<evidence type="ECO:0000313" key="9">
    <source>
        <dbReference type="Proteomes" id="UP000199502"/>
    </source>
</evidence>
<keyword evidence="9" id="KW-1185">Reference proteome</keyword>
<dbReference type="InterPro" id="IPR002758">
    <property type="entry name" value="Cation_antiport_E"/>
</dbReference>
<evidence type="ECO:0000256" key="4">
    <source>
        <dbReference type="ARBA" id="ARBA00022692"/>
    </source>
</evidence>
<comment type="subcellular location">
    <subcellularLocation>
        <location evidence="1">Cell membrane</location>
        <topology evidence="1">Multi-pass membrane protein</topology>
    </subcellularLocation>
</comment>
<dbReference type="Proteomes" id="UP000199502">
    <property type="component" value="Unassembled WGS sequence"/>
</dbReference>
<accession>A0A1G5BRS1</accession>
<feature type="transmembrane region" description="Helical" evidence="7">
    <location>
        <begin position="12"/>
        <end position="39"/>
    </location>
</feature>
<keyword evidence="3" id="KW-1003">Cell membrane</keyword>
<reference evidence="8 9" key="1">
    <citation type="submission" date="2016-10" db="EMBL/GenBank/DDBJ databases">
        <authorList>
            <person name="de Groot N.N."/>
        </authorList>
    </citation>
    <scope>NUCLEOTIDE SEQUENCE [LARGE SCALE GENOMIC DNA]</scope>
    <source>
        <strain evidence="8 9">CGMCC 1.8925</strain>
    </source>
</reference>
<dbReference type="STRING" id="336292.SAMN05660710_00249"/>
<dbReference type="EMBL" id="FMVT01000001">
    <property type="protein sequence ID" value="SCX92744.1"/>
    <property type="molecule type" value="Genomic_DNA"/>
</dbReference>
<evidence type="ECO:0000256" key="5">
    <source>
        <dbReference type="ARBA" id="ARBA00022989"/>
    </source>
</evidence>
<evidence type="ECO:0000313" key="8">
    <source>
        <dbReference type="EMBL" id="SCX92744.1"/>
    </source>
</evidence>
<comment type="similarity">
    <text evidence="2">Belongs to the CPA3 antiporters (TC 2.A.63) subunit E family.</text>
</comment>
<dbReference type="PANTHER" id="PTHR34584">
    <property type="entry name" value="NA(+)/H(+) ANTIPORTER SUBUNIT E1"/>
    <property type="match status" value="1"/>
</dbReference>
<keyword evidence="5 7" id="KW-1133">Transmembrane helix</keyword>